<dbReference type="OrthoDB" id="1844152at2759"/>
<accession>A0A1J9RHC2</accession>
<evidence type="ECO:0000313" key="10">
    <source>
        <dbReference type="Proteomes" id="UP000183809"/>
    </source>
</evidence>
<feature type="binding site" description="axial binding residue" evidence="6">
    <location>
        <position position="459"/>
    </location>
    <ligand>
        <name>heme</name>
        <dbReference type="ChEBI" id="CHEBI:30413"/>
    </ligand>
    <ligandPart>
        <name>Fe</name>
        <dbReference type="ChEBI" id="CHEBI:18248"/>
    </ligandPart>
</feature>
<dbReference type="PROSITE" id="PS00086">
    <property type="entry name" value="CYTOCHROME_P450"/>
    <property type="match status" value="1"/>
</dbReference>
<evidence type="ECO:0000256" key="6">
    <source>
        <dbReference type="PIRSR" id="PIRSR602403-1"/>
    </source>
</evidence>
<gene>
    <name evidence="9" type="ORF">BKCO1_200087</name>
</gene>
<dbReference type="SUPFAM" id="SSF48264">
    <property type="entry name" value="Cytochrome P450"/>
    <property type="match status" value="1"/>
</dbReference>
<sequence length="517" mass="58578">MESIRNIPTVLPGNLQAKMAGYRDLQNIPMVSLAAIVLAVSYFILISVQRGKLQAPLAAAHLNQKEREKKFLGDAMSLVKDGYAKFKNGLDMYRMTTSDGSETVILSPKYMAELKNLGDDALSFNTAVEKALAGRYCGIGDKDVPVAIHVIKADLTPGLPRLMPIISEEIDLALERVMKPCEDWTPVVAYSMLVDVVAQVSARVFVGEPLCRNPRWLQLSKDYTLKAFQASNAIKQWKPWMRPLIHRFLPEMRELYKVKAEAIDFMKPVTQGRHEAETKRDDFTEWMKQKSSPEFSKAYGEQAYVQIQLALAAIHTTTMSATHMIYDLAQHPEFVEPLREELKQVLAETGGYQRETMAKLKKLDSFMKESQRFNPPGLTSFKRYCKHDITLSDGTFLPKGTVIEVDSSQLYFDPEHFPNPDTFDPTRFLRLRSEGDKNSHQFATSNGDYLHWGQGRHACPGRFFASNEIKTILSKLLLSYDFQLADKEAGRPKNFVFGTQINPNPMAEVLIKKHESN</sequence>
<evidence type="ECO:0000313" key="9">
    <source>
        <dbReference type="EMBL" id="OJD39809.1"/>
    </source>
</evidence>
<keyword evidence="8" id="KW-1133">Transmembrane helix</keyword>
<proteinExistence type="inferred from homology"/>
<dbReference type="GeneID" id="31012852"/>
<dbReference type="EMBL" id="MNUE01000002">
    <property type="protein sequence ID" value="OJD39809.1"/>
    <property type="molecule type" value="Genomic_DNA"/>
</dbReference>
<keyword evidence="8" id="KW-0812">Transmembrane</keyword>
<dbReference type="GO" id="GO:0004497">
    <property type="term" value="F:monooxygenase activity"/>
    <property type="evidence" value="ECO:0007669"/>
    <property type="project" value="UniProtKB-KW"/>
</dbReference>
<dbReference type="Gene3D" id="1.10.630.10">
    <property type="entry name" value="Cytochrome P450"/>
    <property type="match status" value="1"/>
</dbReference>
<dbReference type="GO" id="GO:0016705">
    <property type="term" value="F:oxidoreductase activity, acting on paired donors, with incorporation or reduction of molecular oxygen"/>
    <property type="evidence" value="ECO:0007669"/>
    <property type="project" value="InterPro"/>
</dbReference>
<evidence type="ECO:0000256" key="3">
    <source>
        <dbReference type="ARBA" id="ARBA00022723"/>
    </source>
</evidence>
<evidence type="ECO:0000256" key="4">
    <source>
        <dbReference type="ARBA" id="ARBA00023002"/>
    </source>
</evidence>
<organism evidence="9 10">
    <name type="scientific">Diplodia corticola</name>
    <dbReference type="NCBI Taxonomy" id="236234"/>
    <lineage>
        <taxon>Eukaryota</taxon>
        <taxon>Fungi</taxon>
        <taxon>Dikarya</taxon>
        <taxon>Ascomycota</taxon>
        <taxon>Pezizomycotina</taxon>
        <taxon>Dothideomycetes</taxon>
        <taxon>Dothideomycetes incertae sedis</taxon>
        <taxon>Botryosphaeriales</taxon>
        <taxon>Botryosphaeriaceae</taxon>
        <taxon>Diplodia</taxon>
    </lineage>
</organism>
<dbReference type="GO" id="GO:0005506">
    <property type="term" value="F:iron ion binding"/>
    <property type="evidence" value="ECO:0007669"/>
    <property type="project" value="InterPro"/>
</dbReference>
<dbReference type="InterPro" id="IPR017972">
    <property type="entry name" value="Cyt_P450_CS"/>
</dbReference>
<dbReference type="AlphaFoldDB" id="A0A1J9RHC2"/>
<comment type="caution">
    <text evidence="9">The sequence shown here is derived from an EMBL/GenBank/DDBJ whole genome shotgun (WGS) entry which is preliminary data.</text>
</comment>
<keyword evidence="3 6" id="KW-0479">Metal-binding</keyword>
<dbReference type="PANTHER" id="PTHR46206">
    <property type="entry name" value="CYTOCHROME P450"/>
    <property type="match status" value="1"/>
</dbReference>
<dbReference type="PANTHER" id="PTHR46206:SF7">
    <property type="entry name" value="P450, PUTATIVE (EUROFUNG)-RELATED"/>
    <property type="match status" value="1"/>
</dbReference>
<keyword evidence="10" id="KW-1185">Reference proteome</keyword>
<feature type="transmembrane region" description="Helical" evidence="8">
    <location>
        <begin position="28"/>
        <end position="48"/>
    </location>
</feature>
<keyword evidence="5 6" id="KW-0408">Iron</keyword>
<evidence type="ECO:0000256" key="1">
    <source>
        <dbReference type="ARBA" id="ARBA00001971"/>
    </source>
</evidence>
<evidence type="ECO:0000256" key="2">
    <source>
        <dbReference type="ARBA" id="ARBA00010617"/>
    </source>
</evidence>
<dbReference type="GO" id="GO:0020037">
    <property type="term" value="F:heme binding"/>
    <property type="evidence" value="ECO:0007669"/>
    <property type="project" value="InterPro"/>
</dbReference>
<dbReference type="PRINTS" id="PR00465">
    <property type="entry name" value="EP450IV"/>
</dbReference>
<evidence type="ECO:0000256" key="5">
    <source>
        <dbReference type="ARBA" id="ARBA00023004"/>
    </source>
</evidence>
<keyword evidence="4 7" id="KW-0560">Oxidoreductase</keyword>
<dbReference type="InterPro" id="IPR001128">
    <property type="entry name" value="Cyt_P450"/>
</dbReference>
<protein>
    <submittedName>
        <fullName evidence="9">Cytochrome p450</fullName>
    </submittedName>
</protein>
<keyword evidence="6 7" id="KW-0349">Heme</keyword>
<evidence type="ECO:0000256" key="7">
    <source>
        <dbReference type="RuleBase" id="RU000461"/>
    </source>
</evidence>
<comment type="cofactor">
    <cofactor evidence="1 6">
        <name>heme</name>
        <dbReference type="ChEBI" id="CHEBI:30413"/>
    </cofactor>
</comment>
<keyword evidence="8" id="KW-0472">Membrane</keyword>
<dbReference type="InterPro" id="IPR002403">
    <property type="entry name" value="Cyt_P450_E_grp-IV"/>
</dbReference>
<dbReference type="Pfam" id="PF00067">
    <property type="entry name" value="p450"/>
    <property type="match status" value="1"/>
</dbReference>
<dbReference type="CDD" id="cd11041">
    <property type="entry name" value="CYP503A1-like"/>
    <property type="match status" value="1"/>
</dbReference>
<keyword evidence="7" id="KW-0503">Monooxygenase</keyword>
<dbReference type="InterPro" id="IPR036396">
    <property type="entry name" value="Cyt_P450_sf"/>
</dbReference>
<dbReference type="RefSeq" id="XP_020134796.1">
    <property type="nucleotide sequence ID" value="XM_020272593.1"/>
</dbReference>
<comment type="similarity">
    <text evidence="2 7">Belongs to the cytochrome P450 family.</text>
</comment>
<dbReference type="Proteomes" id="UP000183809">
    <property type="component" value="Unassembled WGS sequence"/>
</dbReference>
<dbReference type="STRING" id="236234.A0A1J9RHC2"/>
<name>A0A1J9RHC2_9PEZI</name>
<reference evidence="9 10" key="1">
    <citation type="submission" date="2016-10" db="EMBL/GenBank/DDBJ databases">
        <title>Proteomics and genomics reveal pathogen-plant mechanisms compatible with a hemibiotrophic lifestyle of Diplodia corticola.</title>
        <authorList>
            <person name="Fernandes I."/>
            <person name="De Jonge R."/>
            <person name="Van De Peer Y."/>
            <person name="Devreese B."/>
            <person name="Alves A."/>
            <person name="Esteves A.C."/>
        </authorList>
    </citation>
    <scope>NUCLEOTIDE SEQUENCE [LARGE SCALE GENOMIC DNA]</scope>
    <source>
        <strain evidence="9 10">CBS 112549</strain>
    </source>
</reference>
<evidence type="ECO:0000256" key="8">
    <source>
        <dbReference type="SAM" id="Phobius"/>
    </source>
</evidence>